<evidence type="ECO:0000313" key="7">
    <source>
        <dbReference type="EMBL" id="KPJ19778.1"/>
    </source>
</evidence>
<evidence type="ECO:0000256" key="1">
    <source>
        <dbReference type="ARBA" id="ARBA00004613"/>
    </source>
</evidence>
<dbReference type="AlphaFoldDB" id="A0A194RPJ9"/>
<dbReference type="OrthoDB" id="6513408at2759"/>
<dbReference type="SMART" id="SM00280">
    <property type="entry name" value="KAZAL"/>
    <property type="match status" value="1"/>
</dbReference>
<reference evidence="7 8" key="1">
    <citation type="journal article" date="2015" name="Nat. Commun.">
        <title>Outbred genome sequencing and CRISPR/Cas9 gene editing in butterflies.</title>
        <authorList>
            <person name="Li X."/>
            <person name="Fan D."/>
            <person name="Zhang W."/>
            <person name="Liu G."/>
            <person name="Zhang L."/>
            <person name="Zhao L."/>
            <person name="Fang X."/>
            <person name="Chen L."/>
            <person name="Dong Y."/>
            <person name="Chen Y."/>
            <person name="Ding Y."/>
            <person name="Zhao R."/>
            <person name="Feng M."/>
            <person name="Zhu Y."/>
            <person name="Feng Y."/>
            <person name="Jiang X."/>
            <person name="Zhu D."/>
            <person name="Xiang H."/>
            <person name="Feng X."/>
            <person name="Li S."/>
            <person name="Wang J."/>
            <person name="Zhang G."/>
            <person name="Kronforst M.R."/>
            <person name="Wang W."/>
        </authorList>
    </citation>
    <scope>NUCLEOTIDE SEQUENCE [LARGE SCALE GENOMIC DNA]</scope>
    <source>
        <strain evidence="7">Ya'a_city_454_Pm</strain>
        <tissue evidence="7">Whole body</tissue>
    </source>
</reference>
<feature type="domain" description="Kazal-like" evidence="6">
    <location>
        <begin position="54"/>
        <end position="107"/>
    </location>
</feature>
<feature type="compositionally biased region" description="Low complexity" evidence="4">
    <location>
        <begin position="28"/>
        <end position="42"/>
    </location>
</feature>
<dbReference type="Pfam" id="PF00050">
    <property type="entry name" value="Kazal_1"/>
    <property type="match status" value="1"/>
</dbReference>
<dbReference type="SUPFAM" id="SSF100895">
    <property type="entry name" value="Kazal-type serine protease inhibitors"/>
    <property type="match status" value="1"/>
</dbReference>
<dbReference type="Proteomes" id="UP000053240">
    <property type="component" value="Unassembled WGS sequence"/>
</dbReference>
<keyword evidence="8" id="KW-1185">Reference proteome</keyword>
<evidence type="ECO:0000256" key="2">
    <source>
        <dbReference type="ARBA" id="ARBA00022525"/>
    </source>
</evidence>
<dbReference type="KEGG" id="pmac:106713773"/>
<dbReference type="InterPro" id="IPR002350">
    <property type="entry name" value="Kazal_dom"/>
</dbReference>
<dbReference type="Gene3D" id="3.30.60.30">
    <property type="match status" value="1"/>
</dbReference>
<keyword evidence="2" id="KW-0964">Secreted</keyword>
<gene>
    <name evidence="7" type="ORF">RR48_07377</name>
</gene>
<evidence type="ECO:0000256" key="3">
    <source>
        <dbReference type="ARBA" id="ARBA00023157"/>
    </source>
</evidence>
<dbReference type="PROSITE" id="PS51465">
    <property type="entry name" value="KAZAL_2"/>
    <property type="match status" value="1"/>
</dbReference>
<evidence type="ECO:0000259" key="6">
    <source>
        <dbReference type="PROSITE" id="PS51465"/>
    </source>
</evidence>
<dbReference type="PANTHER" id="PTHR21179">
    <property type="entry name" value="SERINE-TYPE ENDOPEPTIDASE INHIBITOR"/>
    <property type="match status" value="1"/>
</dbReference>
<dbReference type="InterPro" id="IPR039932">
    <property type="entry name" value="Spink4-like"/>
</dbReference>
<dbReference type="CDD" id="cd00104">
    <property type="entry name" value="KAZAL_FS"/>
    <property type="match status" value="1"/>
</dbReference>
<sequence>MDKLLVIFLIASLASESMTMSHRLRRQTVTSSTSAAPPAVAVQEQTQPSGNEQNFTMEQCLLGCPVTPEFNPVCGSNGVTYSNPGRLLCAQACGENVNLLRTSPCPRT</sequence>
<feature type="chain" id="PRO_5008265351" description="Kazal-like domain-containing protein" evidence="5">
    <location>
        <begin position="20"/>
        <end position="108"/>
    </location>
</feature>
<keyword evidence="5" id="KW-0732">Signal</keyword>
<name>A0A194RPJ9_PAPMA</name>
<dbReference type="GO" id="GO:0004867">
    <property type="term" value="F:serine-type endopeptidase inhibitor activity"/>
    <property type="evidence" value="ECO:0007669"/>
    <property type="project" value="InterPro"/>
</dbReference>
<keyword evidence="3" id="KW-1015">Disulfide bond</keyword>
<dbReference type="GO" id="GO:0005576">
    <property type="term" value="C:extracellular region"/>
    <property type="evidence" value="ECO:0007669"/>
    <property type="project" value="UniProtKB-SubCell"/>
</dbReference>
<evidence type="ECO:0000256" key="4">
    <source>
        <dbReference type="SAM" id="MobiDB-lite"/>
    </source>
</evidence>
<protein>
    <recommendedName>
        <fullName evidence="6">Kazal-like domain-containing protein</fullName>
    </recommendedName>
</protein>
<dbReference type="PANTHER" id="PTHR21179:SF0">
    <property type="entry name" value="SERINE PROTEASE INHIBITOR KAZAL-TYPE 4"/>
    <property type="match status" value="1"/>
</dbReference>
<feature type="signal peptide" evidence="5">
    <location>
        <begin position="1"/>
        <end position="19"/>
    </location>
</feature>
<evidence type="ECO:0000256" key="5">
    <source>
        <dbReference type="SAM" id="SignalP"/>
    </source>
</evidence>
<accession>A0A194RPJ9</accession>
<dbReference type="InParanoid" id="A0A194RPJ9"/>
<comment type="subcellular location">
    <subcellularLocation>
        <location evidence="1">Secreted</location>
    </subcellularLocation>
</comment>
<proteinExistence type="predicted"/>
<organism evidence="7 8">
    <name type="scientific">Papilio machaon</name>
    <name type="common">Old World swallowtail butterfly</name>
    <dbReference type="NCBI Taxonomy" id="76193"/>
    <lineage>
        <taxon>Eukaryota</taxon>
        <taxon>Metazoa</taxon>
        <taxon>Ecdysozoa</taxon>
        <taxon>Arthropoda</taxon>
        <taxon>Hexapoda</taxon>
        <taxon>Insecta</taxon>
        <taxon>Pterygota</taxon>
        <taxon>Neoptera</taxon>
        <taxon>Endopterygota</taxon>
        <taxon>Lepidoptera</taxon>
        <taxon>Glossata</taxon>
        <taxon>Ditrysia</taxon>
        <taxon>Papilionoidea</taxon>
        <taxon>Papilionidae</taxon>
        <taxon>Papilioninae</taxon>
        <taxon>Papilio</taxon>
    </lineage>
</organism>
<feature type="region of interest" description="Disordered" evidence="4">
    <location>
        <begin position="28"/>
        <end position="49"/>
    </location>
</feature>
<dbReference type="EMBL" id="KQ459833">
    <property type="protein sequence ID" value="KPJ19778.1"/>
    <property type="molecule type" value="Genomic_DNA"/>
</dbReference>
<dbReference type="InterPro" id="IPR036058">
    <property type="entry name" value="Kazal_dom_sf"/>
</dbReference>
<evidence type="ECO:0000313" key="8">
    <source>
        <dbReference type="Proteomes" id="UP000053240"/>
    </source>
</evidence>